<dbReference type="PANTHER" id="PTHR43575:SF1">
    <property type="entry name" value="PROTEIN ABCI7, CHLOROPLASTIC"/>
    <property type="match status" value="1"/>
</dbReference>
<gene>
    <name evidence="2" type="ORF">N790_13355</name>
</gene>
<dbReference type="PATRIC" id="fig|1384054.3.peg.382"/>
<sequence>LRALSARGFAAAAAPASVDAAALAHIPAPRLVFVNGAFDATLSDATGLPPGVELRPLSQALAGDDPRAVSVLGRRFERADEVFARLNAALATEGALLRIQADTAVSVPLHLVFVGTPAGADLAPHLRHLVELRKGASLTLVEHHLGLGAHRHLANHVLHAHLAGGARLVHARLQDEDAGATLFARTDAVLASHATYRRADLELGAGLSRHELNVALQGEGAAVHAGGVLLADGRRQLDTRLGITHQARDTRCELPWRGLADQRGRAAFHGGIEIRAGADGSEAELSNKNLLLSDAAEIDTQPVLVIHADEVKAAHGATVGRLDETALFYLRSRGIPGGQARALLVQAFLREPLAMLQDAALAESLGAAVAARLERKDAA</sequence>
<dbReference type="Pfam" id="PF01458">
    <property type="entry name" value="SUFBD_core"/>
    <property type="match status" value="1"/>
</dbReference>
<dbReference type="NCBIfam" id="TIGR01981">
    <property type="entry name" value="sufD"/>
    <property type="match status" value="1"/>
</dbReference>
<keyword evidence="3" id="KW-1185">Reference proteome</keyword>
<protein>
    <recommendedName>
        <fullName evidence="1">SUF system FeS cluster assembly SufBD core domain-containing protein</fullName>
    </recommendedName>
</protein>
<dbReference type="EMBL" id="AVCH01000019">
    <property type="protein sequence ID" value="KFN51966.1"/>
    <property type="molecule type" value="Genomic_DNA"/>
</dbReference>
<dbReference type="AlphaFoldDB" id="A0A091BJP0"/>
<dbReference type="InterPro" id="IPR000825">
    <property type="entry name" value="SUF_FeS_clus_asmbl_SufBD_core"/>
</dbReference>
<dbReference type="PANTHER" id="PTHR43575">
    <property type="entry name" value="PROTEIN ABCI7, CHLOROPLASTIC"/>
    <property type="match status" value="1"/>
</dbReference>
<comment type="caution">
    <text evidence="2">The sequence shown here is derived from an EMBL/GenBank/DDBJ whole genome shotgun (WGS) entry which is preliminary data.</text>
</comment>
<reference evidence="2 3" key="1">
    <citation type="submission" date="2013-09" db="EMBL/GenBank/DDBJ databases">
        <title>Genome sequencing of Arenimonas malthae.</title>
        <authorList>
            <person name="Chen F."/>
            <person name="Wang G."/>
        </authorList>
    </citation>
    <scope>NUCLEOTIDE SEQUENCE [LARGE SCALE GENOMIC DNA]</scope>
    <source>
        <strain evidence="2 3">CC-JY-1</strain>
    </source>
</reference>
<dbReference type="Proteomes" id="UP000029392">
    <property type="component" value="Unassembled WGS sequence"/>
</dbReference>
<proteinExistence type="predicted"/>
<dbReference type="InterPro" id="IPR037284">
    <property type="entry name" value="SUF_FeS_clus_asmbl_SufBD_sf"/>
</dbReference>
<dbReference type="eggNOG" id="COG0719">
    <property type="taxonomic scope" value="Bacteria"/>
</dbReference>
<dbReference type="SUPFAM" id="SSF101960">
    <property type="entry name" value="Stabilizer of iron transporter SufD"/>
    <property type="match status" value="1"/>
</dbReference>
<evidence type="ECO:0000259" key="1">
    <source>
        <dbReference type="Pfam" id="PF01458"/>
    </source>
</evidence>
<dbReference type="RefSeq" id="WP_043800131.1">
    <property type="nucleotide sequence ID" value="NZ_AVCH01000019.1"/>
</dbReference>
<dbReference type="STRING" id="1384054.N790_13355"/>
<feature type="non-terminal residue" evidence="2">
    <location>
        <position position="1"/>
    </location>
</feature>
<name>A0A091BJP0_9GAMM</name>
<feature type="domain" description="SUF system FeS cluster assembly SufBD core" evidence="1">
    <location>
        <begin position="123"/>
        <end position="348"/>
    </location>
</feature>
<organism evidence="2 3">
    <name type="scientific">Arenimonas malthae CC-JY-1</name>
    <dbReference type="NCBI Taxonomy" id="1384054"/>
    <lineage>
        <taxon>Bacteria</taxon>
        <taxon>Pseudomonadati</taxon>
        <taxon>Pseudomonadota</taxon>
        <taxon>Gammaproteobacteria</taxon>
        <taxon>Lysobacterales</taxon>
        <taxon>Lysobacteraceae</taxon>
        <taxon>Arenimonas</taxon>
    </lineage>
</organism>
<dbReference type="InterPro" id="IPR055346">
    <property type="entry name" value="Fe-S_cluster_assembly_SufBD"/>
</dbReference>
<evidence type="ECO:0000313" key="3">
    <source>
        <dbReference type="Proteomes" id="UP000029392"/>
    </source>
</evidence>
<dbReference type="OrthoDB" id="9768262at2"/>
<dbReference type="GO" id="GO:0016226">
    <property type="term" value="P:iron-sulfur cluster assembly"/>
    <property type="evidence" value="ECO:0007669"/>
    <property type="project" value="InterPro"/>
</dbReference>
<evidence type="ECO:0000313" key="2">
    <source>
        <dbReference type="EMBL" id="KFN51966.1"/>
    </source>
</evidence>
<dbReference type="InterPro" id="IPR011542">
    <property type="entry name" value="SUF_FeS_clus_asmbl_SufD"/>
</dbReference>
<accession>A0A091BJP0</accession>